<dbReference type="KEGG" id="mft:XA26_00360"/>
<feature type="domain" description="GTPase-associated protein 1 N-terminal" evidence="1">
    <location>
        <begin position="6"/>
        <end position="138"/>
    </location>
</feature>
<dbReference type="RefSeq" id="WP_054600667.1">
    <property type="nucleotide sequence ID" value="NZ_CP011269.1"/>
</dbReference>
<dbReference type="Proteomes" id="UP000057134">
    <property type="component" value="Chromosome"/>
</dbReference>
<keyword evidence="4" id="KW-1185">Reference proteome</keyword>
<gene>
    <name evidence="3" type="ORF">XA26_00360</name>
</gene>
<sequence length="820" mass="86496">MTSRYGQLAYTSFDAAGTVGGWQVKETSGALTPVETQALMAGVHTVFRPVGPTPDFPTPDELEQGPRRLAYRHLPEGAGYWHTFPAGSDSTGRPGNVFAHVLLDRAPDTHPRCRAIQMWRSPHWLKPYGAAAVARAELPGRLPELGDAVTKDSVVAFALDTATWRLATLFALLDAVAAALDGGPLVVLGTRSPDAAAQWIGLVSFLMSPGTAARLSFSTFDRAEQVEPHNGQVLSAVPIEDLTAVEPGMVVIDESETVSLGELGGDPHRTAGGHRIEVTRWSVMAQVVLLDVTSARGVLDDIDTLSSQVRDDGLHPAWPIAMAVAGHREFADAQVEAHEVIAAHSPAGALVGSEAAHIIADVLSAVVGVTTADAWRARHELADGAGASFADATYFARAIVDEGWMSQDGPIPLGPRTFHGKPTPSLLRAAIGPALDEGRRRGPGRLFRVVDLLLRAGVVDDRLQAALSDDVLPGLADPDVRGSIATADRLSLGGWLLHEGDADGSAMSDDVLDWLAEAGPVPGPAELASAQPWDSVWIRAALRGIRARRLGARHPGDAGAQLWWLRTTDPENFQTAATASIWNPSDLLLAVGAEPLPGRAAVRTLVGAEDSAALQQLAGKVIEDSDDGDGVVVACAAVRHIEARNWLHQRYVHTHQSSYVPLWDQVLTALEPESVHPDFAVRLLAFGLLGVLAGQPYPQACNLLAAETGCGADAVARVLPLVDGGQLAPVTVVAIGLLRSTAAEYSGHVPDAMDQLAGALAGQVAATMGGTDAESVVMLMAQLSGDSSEGTMRGYRKMVNRLTRRGESPTLAERLRGSRG</sequence>
<feature type="domain" description="GTPase-associated protein 1 middle" evidence="2">
    <location>
        <begin position="162"/>
        <end position="247"/>
    </location>
</feature>
<dbReference type="PATRIC" id="fig|1766.6.peg.31"/>
<dbReference type="Pfam" id="PF20013">
    <property type="entry name" value="GAP1-N2"/>
    <property type="match status" value="1"/>
</dbReference>
<evidence type="ECO:0000259" key="1">
    <source>
        <dbReference type="Pfam" id="PF20013"/>
    </source>
</evidence>
<dbReference type="EMBL" id="CP011269">
    <property type="protein sequence ID" value="ALI23902.1"/>
    <property type="molecule type" value="Genomic_DNA"/>
</dbReference>
<evidence type="ECO:0000259" key="2">
    <source>
        <dbReference type="Pfam" id="PF20014"/>
    </source>
</evidence>
<organism evidence="3 4">
    <name type="scientific">Mycolicibacterium fortuitum</name>
    <name type="common">Mycobacterium fortuitum</name>
    <dbReference type="NCBI Taxonomy" id="1766"/>
    <lineage>
        <taxon>Bacteria</taxon>
        <taxon>Bacillati</taxon>
        <taxon>Actinomycetota</taxon>
        <taxon>Actinomycetes</taxon>
        <taxon>Mycobacteriales</taxon>
        <taxon>Mycobacteriaceae</taxon>
        <taxon>Mycolicibacterium</taxon>
    </lineage>
</organism>
<dbReference type="InterPro" id="IPR045402">
    <property type="entry name" value="GAP1-N2"/>
</dbReference>
<evidence type="ECO:0000313" key="4">
    <source>
        <dbReference type="Proteomes" id="UP000057134"/>
    </source>
</evidence>
<dbReference type="InterPro" id="IPR045401">
    <property type="entry name" value="GAP1-M"/>
</dbReference>
<name>A0A0N9XUL9_MYCFO</name>
<protein>
    <submittedName>
        <fullName evidence="3">Uncharacterized protein</fullName>
    </submittedName>
</protein>
<accession>A0A0N9XUL9</accession>
<proteinExistence type="predicted"/>
<dbReference type="STRING" id="1766.XA26_00360"/>
<evidence type="ECO:0000313" key="3">
    <source>
        <dbReference type="EMBL" id="ALI23902.1"/>
    </source>
</evidence>
<dbReference type="AlphaFoldDB" id="A0A0N9XUL9"/>
<dbReference type="Pfam" id="PF20014">
    <property type="entry name" value="GAP1-M"/>
    <property type="match status" value="1"/>
</dbReference>
<reference evidence="3 4" key="1">
    <citation type="journal article" date="2015" name="MBio">
        <title>Enzymatic Degradation of Phenazines Can Generate Energy and Protect Sensitive Organisms from Toxicity.</title>
        <authorList>
            <person name="Costa K.C."/>
            <person name="Bergkessel M."/>
            <person name="Saunders S."/>
            <person name="Korlach J."/>
            <person name="Newman D.K."/>
        </authorList>
    </citation>
    <scope>NUCLEOTIDE SEQUENCE [LARGE SCALE GENOMIC DNA]</scope>
    <source>
        <strain evidence="3 4">CT6</strain>
    </source>
</reference>